<dbReference type="EMBL" id="QOIL01000027">
    <property type="protein sequence ID" value="RCG22820.1"/>
    <property type="molecule type" value="Genomic_DNA"/>
</dbReference>
<dbReference type="Proteomes" id="UP000253094">
    <property type="component" value="Unassembled WGS sequence"/>
</dbReference>
<sequence length="116" mass="12560">MAYRLPYPDPELQEVLNRNDVARELIANFARSTATLGDLWHHVTAALHDTSVLVAEITRLRAEISKTRLHRANLTAAMRAALSADADGEPDPLSYLRDELADQAGTLAPSSPDGGA</sequence>
<dbReference type="OrthoDB" id="3476559at2"/>
<protein>
    <recommendedName>
        <fullName evidence="3">Transposase</fullName>
    </recommendedName>
</protein>
<name>A0A367F046_9ACTN</name>
<keyword evidence="2" id="KW-1185">Reference proteome</keyword>
<evidence type="ECO:0000313" key="1">
    <source>
        <dbReference type="EMBL" id="RCG22820.1"/>
    </source>
</evidence>
<organism evidence="1 2">
    <name type="scientific">Sphaerisporangium album</name>
    <dbReference type="NCBI Taxonomy" id="509200"/>
    <lineage>
        <taxon>Bacteria</taxon>
        <taxon>Bacillati</taxon>
        <taxon>Actinomycetota</taxon>
        <taxon>Actinomycetes</taxon>
        <taxon>Streptosporangiales</taxon>
        <taxon>Streptosporangiaceae</taxon>
        <taxon>Sphaerisporangium</taxon>
    </lineage>
</organism>
<evidence type="ECO:0000313" key="2">
    <source>
        <dbReference type="Proteomes" id="UP000253094"/>
    </source>
</evidence>
<accession>A0A367F046</accession>
<evidence type="ECO:0008006" key="3">
    <source>
        <dbReference type="Google" id="ProtNLM"/>
    </source>
</evidence>
<comment type="caution">
    <text evidence="1">The sequence shown here is derived from an EMBL/GenBank/DDBJ whole genome shotgun (WGS) entry which is preliminary data.</text>
</comment>
<gene>
    <name evidence="1" type="ORF">DQ384_35105</name>
</gene>
<dbReference type="RefSeq" id="WP_147268998.1">
    <property type="nucleotide sequence ID" value="NZ_QOIL01000027.1"/>
</dbReference>
<reference evidence="1 2" key="1">
    <citation type="submission" date="2018-06" db="EMBL/GenBank/DDBJ databases">
        <title>Sphaerisporangium craniellae sp. nov., isolated from a marine sponge in the South China Sea.</title>
        <authorList>
            <person name="Li L."/>
        </authorList>
    </citation>
    <scope>NUCLEOTIDE SEQUENCE [LARGE SCALE GENOMIC DNA]</scope>
    <source>
        <strain evidence="1 2">CCTCC AA 208026</strain>
    </source>
</reference>
<dbReference type="AlphaFoldDB" id="A0A367F046"/>
<proteinExistence type="predicted"/>